<accession>A0A540VA31</accession>
<dbReference type="EMBL" id="VIGC01000036">
    <property type="protein sequence ID" value="TQE93609.1"/>
    <property type="molecule type" value="Genomic_DNA"/>
</dbReference>
<proteinExistence type="predicted"/>
<feature type="domain" description="DUF1156" evidence="1">
    <location>
        <begin position="28"/>
        <end position="89"/>
    </location>
</feature>
<evidence type="ECO:0000313" key="2">
    <source>
        <dbReference type="EMBL" id="TQE93609.1"/>
    </source>
</evidence>
<dbReference type="InterPro" id="IPR049953">
    <property type="entry name" value="Antiphage_assoc"/>
</dbReference>
<evidence type="ECO:0000313" key="3">
    <source>
        <dbReference type="Proteomes" id="UP000317371"/>
    </source>
</evidence>
<gene>
    <name evidence="2" type="ORF">FKZ61_20480</name>
</gene>
<comment type="caution">
    <text evidence="2">The sequence shown here is derived from an EMBL/GenBank/DDBJ whole genome shotgun (WGS) entry which is preliminary data.</text>
</comment>
<reference evidence="2 3" key="1">
    <citation type="submission" date="2019-06" db="EMBL/GenBank/DDBJ databases">
        <title>Genome sequence of Litorilinea aerophila BAA-2444.</title>
        <authorList>
            <person name="Maclea K.S."/>
            <person name="Maurais E.G."/>
            <person name="Iannazzi L.C."/>
        </authorList>
    </citation>
    <scope>NUCLEOTIDE SEQUENCE [LARGE SCALE GENOMIC DNA]</scope>
    <source>
        <strain evidence="2 3">ATCC BAA-2444</strain>
    </source>
</reference>
<dbReference type="Pfam" id="PF06634">
    <property type="entry name" value="DUF1156"/>
    <property type="match status" value="1"/>
</dbReference>
<protein>
    <submittedName>
        <fullName evidence="2">DUF1156 domain-containing protein</fullName>
    </submittedName>
</protein>
<dbReference type="Proteomes" id="UP000317371">
    <property type="component" value="Unassembled WGS sequence"/>
</dbReference>
<dbReference type="Gene3D" id="3.40.50.150">
    <property type="entry name" value="Vaccinia Virus protein VP39"/>
    <property type="match status" value="1"/>
</dbReference>
<dbReference type="NCBIfam" id="NF042963">
    <property type="entry name" value="DUF1156_antiphage"/>
    <property type="match status" value="1"/>
</dbReference>
<dbReference type="InParanoid" id="A0A540VA31"/>
<sequence length="981" mass="111582">MTPEPLPTRTAAGPAPDWAQRPTFIETQFPVAKLSAEAYKERSAGASQTLTGLGKWWGRKPLVLVRAVLLGLLLPTTDDPKKDMEIFLKLMTMDDAGLWRRKDKNIPGKALLAELSNMPPSVRRRFAEQDKAGNWTLKRLSREEREELQRLVFARLPYAEKLRYCRRPEQIEGPAPDAWNEINAHLGTHAHSLPELVQELGARRFGHRPRVGDAFCGGGSVPFEAARLGCDVYASDLNPVAALLTWAALHIVGGGEDVAEQVRRAQEEVFRAVDEQITAWGIEHNEQGWRADAYLYCTEARCPECGWLVPLAPNWVIAEKYHVVAELVPDEAHRRFEIEIHEGVSEARMKAAKAAGTVKNSRLHCPHCGVDTPMDVVRRNLRMWENDDLVPRPDDVFQERLYCIRWVETWVDEQGREQTRRHYRAPTPADLAREAKVLALLRERFHEWQAKGYIPSRPIAPGDKTDEPIRTRGWTYWHHLFTPRQLLVHGLFLATAFRNHKFGPEASVGILLSVGYAANWNSRLSQWIPNIARSGGIGSIAQSFYNQALNTFYNYGVRPTVPLGGSLCRNWSGYSILTEKVVFPSDASNQTVECSFWITDPPYADAINYHELSEFFLAWYEKHLPRLFPDWYADSKRALAIRGDDPVAFRQSMVQAYRNLTEHMPDDGMQVVMFTHQDAAVWADLSMILWAAGLRVTAAWTIATETDTAMREGNYVQGTVLLVCRKRTDQAPLFLYEVAPLMEQEVRRQLDTMAALDNASEPHFGDADYQLAAYAAALRVLTAQPIEDIDPAREIRRVRGPDEENPVETLIRQAVKIACDHLVPHGLDATRWKRLDPMERFYLKALEVESHGEYRNGVYQELARGFGAVDYTQFLADSKANQTRVKTASEFGRQGLRSDGFGNTLLRQVLFAVYLAVKEDDPRAGFNYLKTELSNYWEVRERLLMLLDYLAGLRQVSHMTHWRKDAEAAHMVATLVRNDHL</sequence>
<dbReference type="OrthoDB" id="9800801at2"/>
<dbReference type="SUPFAM" id="SSF53335">
    <property type="entry name" value="S-adenosyl-L-methionine-dependent methyltransferases"/>
    <property type="match status" value="1"/>
</dbReference>
<evidence type="ECO:0000259" key="1">
    <source>
        <dbReference type="Pfam" id="PF06634"/>
    </source>
</evidence>
<keyword evidence="3" id="KW-1185">Reference proteome</keyword>
<dbReference type="InterPro" id="IPR009537">
    <property type="entry name" value="DUF1156"/>
</dbReference>
<dbReference type="InterPro" id="IPR029063">
    <property type="entry name" value="SAM-dependent_MTases_sf"/>
</dbReference>
<dbReference type="AlphaFoldDB" id="A0A540VA31"/>
<dbReference type="RefSeq" id="WP_141612030.1">
    <property type="nucleotide sequence ID" value="NZ_VIGC02000036.1"/>
</dbReference>
<organism evidence="2 3">
    <name type="scientific">Litorilinea aerophila</name>
    <dbReference type="NCBI Taxonomy" id="1204385"/>
    <lineage>
        <taxon>Bacteria</taxon>
        <taxon>Bacillati</taxon>
        <taxon>Chloroflexota</taxon>
        <taxon>Caldilineae</taxon>
        <taxon>Caldilineales</taxon>
        <taxon>Caldilineaceae</taxon>
        <taxon>Litorilinea</taxon>
    </lineage>
</organism>
<name>A0A540VA31_9CHLR</name>